<dbReference type="EMBL" id="JAAIUV010000004">
    <property type="protein sequence ID" value="NEX77982.1"/>
    <property type="molecule type" value="Genomic_DNA"/>
</dbReference>
<keyword evidence="4" id="KW-1185">Reference proteome</keyword>
<dbReference type="SUPFAM" id="SSF54001">
    <property type="entry name" value="Cysteine proteinases"/>
    <property type="match status" value="1"/>
</dbReference>
<gene>
    <name evidence="3" type="ORF">G4Z05_03645</name>
</gene>
<proteinExistence type="inferred from homology"/>
<reference evidence="3" key="1">
    <citation type="submission" date="2020-02" db="EMBL/GenBank/DDBJ databases">
        <title>Bacillus sedimentmangrovi sp. nov., isolated from sediment of the mangrove ecosystem.</title>
        <authorList>
            <person name="Liu G."/>
        </authorList>
    </citation>
    <scope>NUCLEOTIDE SEQUENCE [LARGE SCALE GENOMIC DNA]</scope>
    <source>
        <strain evidence="3">SgZ-7</strain>
    </source>
</reference>
<dbReference type="InterPro" id="IPR053710">
    <property type="entry name" value="Arylamine_NAT_domain_sf"/>
</dbReference>
<organism evidence="3 4">
    <name type="scientific">Neobacillus thermocopriae</name>
    <dbReference type="NCBI Taxonomy" id="1215031"/>
    <lineage>
        <taxon>Bacteria</taxon>
        <taxon>Bacillati</taxon>
        <taxon>Bacillota</taxon>
        <taxon>Bacilli</taxon>
        <taxon>Bacillales</taxon>
        <taxon>Bacillaceae</taxon>
        <taxon>Neobacillus</taxon>
    </lineage>
</organism>
<evidence type="ECO:0000313" key="4">
    <source>
        <dbReference type="Proteomes" id="UP000481621"/>
    </source>
</evidence>
<sequence>MRELNKLFRARIGFSENEKITFDKLSDVLEKTANTIPFENICIINKNMKDVSKVNVVDKILKKKEGGLCYELNSILYYFLLENGFEVELISAVVFEQTLQTFSPTGRTHVAILLTFNGEQYIIDTGFGGNLPLTPVPMNGQVVSSRNGDFRVRKMVTDHGNYVMEMKLKHRHSDWVLGYAFDPSIRIENEHELNEIQKIIVEHPFSPFNKKFLVTKLIDNGVMVLTDTSFTQRIAGNELKEEVTLDKFKLLAKQYFGLTI</sequence>
<dbReference type="AlphaFoldDB" id="A0A6B3TN23"/>
<accession>A0A6B3TN23</accession>
<dbReference type="Gene3D" id="3.30.2140.20">
    <property type="match status" value="1"/>
</dbReference>
<evidence type="ECO:0000256" key="2">
    <source>
        <dbReference type="RuleBase" id="RU003452"/>
    </source>
</evidence>
<dbReference type="PRINTS" id="PR01543">
    <property type="entry name" value="ANATRNSFRASE"/>
</dbReference>
<protein>
    <submittedName>
        <fullName evidence="3">Arylamine N-acetyltransferase</fullName>
    </submittedName>
</protein>
<dbReference type="Pfam" id="PF00797">
    <property type="entry name" value="Acetyltransf_2"/>
    <property type="match status" value="1"/>
</dbReference>
<comment type="caution">
    <text evidence="3">The sequence shown here is derived from an EMBL/GenBank/DDBJ whole genome shotgun (WGS) entry which is preliminary data.</text>
</comment>
<dbReference type="Proteomes" id="UP000481621">
    <property type="component" value="Unassembled WGS sequence"/>
</dbReference>
<dbReference type="RefSeq" id="WP_163250519.1">
    <property type="nucleotide sequence ID" value="NZ_JAAIUV010000004.1"/>
</dbReference>
<dbReference type="PANTHER" id="PTHR11786">
    <property type="entry name" value="N-HYDROXYARYLAMINE O-ACETYLTRANSFERASE"/>
    <property type="match status" value="1"/>
</dbReference>
<comment type="similarity">
    <text evidence="1 2">Belongs to the arylamine N-acetyltransferase family.</text>
</comment>
<dbReference type="PANTHER" id="PTHR11786:SF0">
    <property type="entry name" value="ARYLAMINE N-ACETYLTRANSFERASE 4-RELATED"/>
    <property type="match status" value="1"/>
</dbReference>
<dbReference type="InterPro" id="IPR038765">
    <property type="entry name" value="Papain-like_cys_pep_sf"/>
</dbReference>
<keyword evidence="3" id="KW-0808">Transferase</keyword>
<name>A0A6B3TN23_9BACI</name>
<dbReference type="InterPro" id="IPR001447">
    <property type="entry name" value="Arylamine_N-AcTrfase"/>
</dbReference>
<dbReference type="GO" id="GO:0016407">
    <property type="term" value="F:acetyltransferase activity"/>
    <property type="evidence" value="ECO:0007669"/>
    <property type="project" value="InterPro"/>
</dbReference>
<evidence type="ECO:0000313" key="3">
    <source>
        <dbReference type="EMBL" id="NEX77982.1"/>
    </source>
</evidence>
<evidence type="ECO:0000256" key="1">
    <source>
        <dbReference type="ARBA" id="ARBA00006547"/>
    </source>
</evidence>